<gene>
    <name evidence="2" type="ORF">D1223_04410</name>
</gene>
<evidence type="ECO:0000259" key="1">
    <source>
        <dbReference type="Pfam" id="PF24793"/>
    </source>
</evidence>
<dbReference type="OrthoDB" id="3771157at2"/>
<keyword evidence="3" id="KW-1185">Reference proteome</keyword>
<dbReference type="Pfam" id="PF24793">
    <property type="entry name" value="GINT1_N"/>
    <property type="match status" value="1"/>
</dbReference>
<accession>A0A399RMU5</accession>
<name>A0A399RMU5_9PROT</name>
<dbReference type="InterPro" id="IPR023296">
    <property type="entry name" value="Glyco_hydro_beta-prop_sf"/>
</dbReference>
<organism evidence="2 3">
    <name type="scientific">Henriciella mobilis</name>
    <dbReference type="NCBI Taxonomy" id="2305467"/>
    <lineage>
        <taxon>Bacteria</taxon>
        <taxon>Pseudomonadati</taxon>
        <taxon>Pseudomonadota</taxon>
        <taxon>Alphaproteobacteria</taxon>
        <taxon>Hyphomonadales</taxon>
        <taxon>Hyphomonadaceae</taxon>
        <taxon>Henriciella</taxon>
    </lineage>
</organism>
<comment type="caution">
    <text evidence="2">The sequence shown here is derived from an EMBL/GenBank/DDBJ whole genome shotgun (WGS) entry which is preliminary data.</text>
</comment>
<evidence type="ECO:0000313" key="3">
    <source>
        <dbReference type="Proteomes" id="UP000266385"/>
    </source>
</evidence>
<feature type="domain" description="Glucosamine inositolphosphorylceramide transferase 1 N-terminal" evidence="1">
    <location>
        <begin position="272"/>
        <end position="482"/>
    </location>
</feature>
<dbReference type="RefSeq" id="WP_119375168.1">
    <property type="nucleotide sequence ID" value="NZ_QWFX01000005.1"/>
</dbReference>
<dbReference type="InterPro" id="IPR056442">
    <property type="entry name" value="GINT1_N"/>
</dbReference>
<dbReference type="SUPFAM" id="SSF75005">
    <property type="entry name" value="Arabinanase/levansucrase/invertase"/>
    <property type="match status" value="1"/>
</dbReference>
<evidence type="ECO:0000313" key="2">
    <source>
        <dbReference type="EMBL" id="RIJ33090.1"/>
    </source>
</evidence>
<proteinExistence type="predicted"/>
<dbReference type="AlphaFoldDB" id="A0A399RMU5"/>
<dbReference type="EMBL" id="QWFX01000005">
    <property type="protein sequence ID" value="RIJ33090.1"/>
    <property type="molecule type" value="Genomic_DNA"/>
</dbReference>
<dbReference type="Proteomes" id="UP000266385">
    <property type="component" value="Unassembled WGS sequence"/>
</dbReference>
<sequence length="530" mass="58561">MTLRVAILCTGPDTLAPWMLRLAEGICRAPELELCGFLVSDSQAVSSRSGPLFKAWWAFESRLLAKPQAAETELFDQARATLKTGEANVDGVAVLKPDVVIDLTAGGDADAIASDVPLGVWSVDVSRESLGAGAMQAIVKKTPVTEVTLLRTPGGGKAKTLVSAAALNTKFVVTRNHLFMCEKAVALILRELKRAERGGLHLDQLAEAPQPRCTPGTLDLLVYLTKFTGGMMARLVEKVATKVGLRPGMFFLKTSESAFADADPSAMRSHPTPANEYYADPFLWERDGETWCFFEVYDYTTGRGHLSAGRFEDGALADVRPVLKTDYHLSFPFLFEHDGDLFMMPETCGAHRIETWRCIEFPDRWEREATILDNVIAADSSLAQIGDDWWLFTNISNDPFGEMNSELHLYKVDGPGMKTLTPHALNPVVFDSRTARNGGRILERDGAYYRISQDNSHGRYGYGLNVMKIDHISLDDYQETIVRKIEPDFEPGVIGCHHMDARGDTVVMDVRRQVGGFTSARRSPARSRHG</sequence>
<protein>
    <recommendedName>
        <fullName evidence="1">Glucosamine inositolphosphorylceramide transferase 1 N-terminal domain-containing protein</fullName>
    </recommendedName>
</protein>
<reference evidence="2 3" key="1">
    <citation type="submission" date="2018-08" db="EMBL/GenBank/DDBJ databases">
        <title>Henriciella mobilis sp. nov., isolated from seawater.</title>
        <authorList>
            <person name="Cheng H."/>
            <person name="Wu Y.-H."/>
            <person name="Xu X.-W."/>
            <person name="Guo L.-L."/>
        </authorList>
    </citation>
    <scope>NUCLEOTIDE SEQUENCE [LARGE SCALE GENOMIC DNA]</scope>
    <source>
        <strain evidence="2 3">JN25</strain>
    </source>
</reference>